<gene>
    <name evidence="1" type="ORF">Pint_11465</name>
</gene>
<sequence>MNLLIHVSLLLFPLISNLPFITCCYDQERAALLSFKSHLTDPSNRLSSWQGQNCCTWHGINCSESLHVTAIDL</sequence>
<dbReference type="EMBL" id="CM047747">
    <property type="protein sequence ID" value="KAJ0016891.1"/>
    <property type="molecule type" value="Genomic_DNA"/>
</dbReference>
<proteinExistence type="predicted"/>
<comment type="caution">
    <text evidence="1">The sequence shown here is derived from an EMBL/GenBank/DDBJ whole genome shotgun (WGS) entry which is preliminary data.</text>
</comment>
<reference evidence="2" key="1">
    <citation type="journal article" date="2023" name="G3 (Bethesda)">
        <title>Genome assembly and association tests identify interacting loci associated with vigor, precocity, and sex in interspecific pistachio rootstocks.</title>
        <authorList>
            <person name="Palmer W."/>
            <person name="Jacygrad E."/>
            <person name="Sagayaradj S."/>
            <person name="Cavanaugh K."/>
            <person name="Han R."/>
            <person name="Bertier L."/>
            <person name="Beede B."/>
            <person name="Kafkas S."/>
            <person name="Golino D."/>
            <person name="Preece J."/>
            <person name="Michelmore R."/>
        </authorList>
    </citation>
    <scope>NUCLEOTIDE SEQUENCE [LARGE SCALE GENOMIC DNA]</scope>
</reference>
<accession>A0ACC0XIC4</accession>
<keyword evidence="2" id="KW-1185">Reference proteome</keyword>
<evidence type="ECO:0000313" key="1">
    <source>
        <dbReference type="EMBL" id="KAJ0016891.1"/>
    </source>
</evidence>
<name>A0ACC0XIC4_9ROSI</name>
<protein>
    <submittedName>
        <fullName evidence="1">Uncharacterized protein</fullName>
    </submittedName>
</protein>
<organism evidence="1 2">
    <name type="scientific">Pistacia integerrima</name>
    <dbReference type="NCBI Taxonomy" id="434235"/>
    <lineage>
        <taxon>Eukaryota</taxon>
        <taxon>Viridiplantae</taxon>
        <taxon>Streptophyta</taxon>
        <taxon>Embryophyta</taxon>
        <taxon>Tracheophyta</taxon>
        <taxon>Spermatophyta</taxon>
        <taxon>Magnoliopsida</taxon>
        <taxon>eudicotyledons</taxon>
        <taxon>Gunneridae</taxon>
        <taxon>Pentapetalae</taxon>
        <taxon>rosids</taxon>
        <taxon>malvids</taxon>
        <taxon>Sapindales</taxon>
        <taxon>Anacardiaceae</taxon>
        <taxon>Pistacia</taxon>
    </lineage>
</organism>
<dbReference type="Proteomes" id="UP001163603">
    <property type="component" value="Chromosome 12"/>
</dbReference>
<evidence type="ECO:0000313" key="2">
    <source>
        <dbReference type="Proteomes" id="UP001163603"/>
    </source>
</evidence>